<dbReference type="InterPro" id="IPR017853">
    <property type="entry name" value="GH"/>
</dbReference>
<evidence type="ECO:0000256" key="4">
    <source>
        <dbReference type="ARBA" id="ARBA00022801"/>
    </source>
</evidence>
<evidence type="ECO:0000256" key="5">
    <source>
        <dbReference type="ARBA" id="ARBA00023180"/>
    </source>
</evidence>
<feature type="active site" description="Nucleophile" evidence="7">
    <location>
        <position position="498"/>
    </location>
</feature>
<evidence type="ECO:0000313" key="10">
    <source>
        <dbReference type="EMBL" id="KAK4874765.1"/>
    </source>
</evidence>
<proteinExistence type="inferred from homology"/>
<accession>A0AAN7NX35</accession>
<evidence type="ECO:0000256" key="7">
    <source>
        <dbReference type="PROSITE-ProRule" id="PRU10055"/>
    </source>
</evidence>
<dbReference type="InterPro" id="IPR018120">
    <property type="entry name" value="Glyco_hydro_1_AS"/>
</dbReference>
<dbReference type="InterPro" id="IPR001360">
    <property type="entry name" value="Glyco_hydro_1"/>
</dbReference>
<keyword evidence="4 9" id="KW-0378">Hydrolase</keyword>
<evidence type="ECO:0000256" key="1">
    <source>
        <dbReference type="ARBA" id="ARBA00010838"/>
    </source>
</evidence>
<evidence type="ECO:0000256" key="2">
    <source>
        <dbReference type="ARBA" id="ARBA00011738"/>
    </source>
</evidence>
<dbReference type="PROSITE" id="PS00653">
    <property type="entry name" value="GLYCOSYL_HYDROL_F1_2"/>
    <property type="match status" value="1"/>
</dbReference>
<comment type="subunit">
    <text evidence="2">Homodimer.</text>
</comment>
<dbReference type="InterPro" id="IPR033132">
    <property type="entry name" value="GH_1_N_CS"/>
</dbReference>
<dbReference type="SUPFAM" id="SSF51445">
    <property type="entry name" value="(Trans)glycosidases"/>
    <property type="match status" value="1"/>
</dbReference>
<dbReference type="GO" id="GO:0008422">
    <property type="term" value="F:beta-glucosidase activity"/>
    <property type="evidence" value="ECO:0007669"/>
    <property type="project" value="TreeGrafter"/>
</dbReference>
<evidence type="ECO:0000256" key="9">
    <source>
        <dbReference type="RuleBase" id="RU004468"/>
    </source>
</evidence>
<keyword evidence="11" id="KW-1185">Reference proteome</keyword>
<keyword evidence="5" id="KW-0325">Glycoprotein</keyword>
<organism evidence="10 11">
    <name type="scientific">Aquatica leii</name>
    <dbReference type="NCBI Taxonomy" id="1421715"/>
    <lineage>
        <taxon>Eukaryota</taxon>
        <taxon>Metazoa</taxon>
        <taxon>Ecdysozoa</taxon>
        <taxon>Arthropoda</taxon>
        <taxon>Hexapoda</taxon>
        <taxon>Insecta</taxon>
        <taxon>Pterygota</taxon>
        <taxon>Neoptera</taxon>
        <taxon>Endopterygota</taxon>
        <taxon>Coleoptera</taxon>
        <taxon>Polyphaga</taxon>
        <taxon>Elateriformia</taxon>
        <taxon>Elateroidea</taxon>
        <taxon>Lampyridae</taxon>
        <taxon>Luciolinae</taxon>
        <taxon>Aquatica</taxon>
    </lineage>
</organism>
<dbReference type="FunFam" id="3.20.20.80:FF:000013">
    <property type="entry name" value="lactase-phlorizin hydrolase"/>
    <property type="match status" value="1"/>
</dbReference>
<name>A0AAN7NX35_9COLE</name>
<comment type="similarity">
    <text evidence="1 8">Belongs to the glycosyl hydrolase 1 family.</text>
</comment>
<protein>
    <recommendedName>
        <fullName evidence="3">beta-glucosidase</fullName>
        <ecNumber evidence="3">3.2.1.21</ecNumber>
    </recommendedName>
</protein>
<dbReference type="PROSITE" id="PS00572">
    <property type="entry name" value="GLYCOSYL_HYDROL_F1_1"/>
    <property type="match status" value="1"/>
</dbReference>
<dbReference type="GO" id="GO:0005975">
    <property type="term" value="P:carbohydrate metabolic process"/>
    <property type="evidence" value="ECO:0007669"/>
    <property type="project" value="InterPro"/>
</dbReference>
<evidence type="ECO:0000313" key="11">
    <source>
        <dbReference type="Proteomes" id="UP001353858"/>
    </source>
</evidence>
<evidence type="ECO:0000256" key="8">
    <source>
        <dbReference type="RuleBase" id="RU003690"/>
    </source>
</evidence>
<evidence type="ECO:0000256" key="6">
    <source>
        <dbReference type="ARBA" id="ARBA00023295"/>
    </source>
</evidence>
<sequence>MKYLIILSVISYTTLYIFALRDLMDDLSRGIAVCYEKLNESTAAVLDTNDNEKYLQVGNPIVNDFYDCTFRESGYVNNDQINFSILKKALLKSPVNLICSHKTSTMKTLSIIWLIVIVRADILHFPDDFKFGVATAAYQIEGGWNASGKGENIWDRMTHQQPDKIKDGTNGDIACDSYNQWKTDVQLLKDTGVHFYRFSLSWSRLLPNPIQKNVNSDGVRYYNDLIDELLKNNIEPMVTLYHWDLPQILQDMGGWPNVAISDYFKEYADVAFRLFGDRVKMWLTFNEPNEVCLAGYGTGSNAPGIKASGYLDYQCGRTILLSHAKAYHLYNNTYRFHQKGKIGITLNSQWIESKTNLSVDHEASERAMQMELGWWAHPIFSKNGNYPRVMIERVSMMSKCQNLNKSRLPEFTSNEVEFIKNTSDFFGLNHYSNWLASNVDKINCSYVSSTNDKGVDKIQDPSWPPSAANWLKDVPWGFRKLLSWIKQEYNNPTVYVTENGFADLGELYDFGRIRYHQGYLNELLKAIHIDKCKVTAYTAWSIIDNMEWEDGYTLKFGLYYVNFSDPLRTRTPKLSAHFYKNIIKSRQLKNNQYK</sequence>
<dbReference type="PRINTS" id="PR00131">
    <property type="entry name" value="GLHYDRLASE1"/>
</dbReference>
<dbReference type="PANTHER" id="PTHR10353">
    <property type="entry name" value="GLYCOSYL HYDROLASE"/>
    <property type="match status" value="1"/>
</dbReference>
<gene>
    <name evidence="10" type="ORF">RN001_014125</name>
</gene>
<reference evidence="11" key="1">
    <citation type="submission" date="2023-01" db="EMBL/GenBank/DDBJ databases">
        <title>Key to firefly adult light organ development and bioluminescence: homeobox transcription factors regulate luciferase expression and transportation to peroxisome.</title>
        <authorList>
            <person name="Fu X."/>
        </authorList>
    </citation>
    <scope>NUCLEOTIDE SEQUENCE [LARGE SCALE GENOMIC DNA]</scope>
</reference>
<dbReference type="AlphaFoldDB" id="A0AAN7NX35"/>
<dbReference type="EC" id="3.2.1.21" evidence="3"/>
<dbReference type="Pfam" id="PF00232">
    <property type="entry name" value="Glyco_hydro_1"/>
    <property type="match status" value="1"/>
</dbReference>
<dbReference type="Gene3D" id="3.20.20.80">
    <property type="entry name" value="Glycosidases"/>
    <property type="match status" value="1"/>
</dbReference>
<dbReference type="PANTHER" id="PTHR10353:SF36">
    <property type="entry name" value="LP05116P"/>
    <property type="match status" value="1"/>
</dbReference>
<comment type="caution">
    <text evidence="10">The sequence shown here is derived from an EMBL/GenBank/DDBJ whole genome shotgun (WGS) entry which is preliminary data.</text>
</comment>
<evidence type="ECO:0000256" key="3">
    <source>
        <dbReference type="ARBA" id="ARBA00012744"/>
    </source>
</evidence>
<dbReference type="EMBL" id="JARPUR010000006">
    <property type="protein sequence ID" value="KAK4874765.1"/>
    <property type="molecule type" value="Genomic_DNA"/>
</dbReference>
<dbReference type="Proteomes" id="UP001353858">
    <property type="component" value="Unassembled WGS sequence"/>
</dbReference>
<keyword evidence="6 9" id="KW-0326">Glycosidase</keyword>